<evidence type="ECO:0000256" key="2">
    <source>
        <dbReference type="ARBA" id="ARBA00023127"/>
    </source>
</evidence>
<evidence type="ECO:0000313" key="8">
    <source>
        <dbReference type="EMBL" id="GJJ71348.1"/>
    </source>
</evidence>
<dbReference type="Proteomes" id="UP000827284">
    <property type="component" value="Unassembled WGS sequence"/>
</dbReference>
<keyword evidence="9" id="KW-1185">Reference proteome</keyword>
<evidence type="ECO:0000259" key="6">
    <source>
        <dbReference type="SMART" id="SM00385"/>
    </source>
</evidence>
<dbReference type="InterPro" id="IPR046965">
    <property type="entry name" value="Cyclin_A/B-like"/>
</dbReference>
<dbReference type="PROSITE" id="PS00292">
    <property type="entry name" value="CYCLINS"/>
    <property type="match status" value="1"/>
</dbReference>
<name>A0A9P3LUS4_9FUNG</name>
<dbReference type="SMART" id="SM00385">
    <property type="entry name" value="CYCLIN"/>
    <property type="match status" value="2"/>
</dbReference>
<dbReference type="PANTHER" id="PTHR10177">
    <property type="entry name" value="CYCLINS"/>
    <property type="match status" value="1"/>
</dbReference>
<evidence type="ECO:0000256" key="5">
    <source>
        <dbReference type="SAM" id="MobiDB-lite"/>
    </source>
</evidence>
<dbReference type="GO" id="GO:0044772">
    <property type="term" value="P:mitotic cell cycle phase transition"/>
    <property type="evidence" value="ECO:0007669"/>
    <property type="project" value="InterPro"/>
</dbReference>
<feature type="region of interest" description="Disordered" evidence="5">
    <location>
        <begin position="1"/>
        <end position="28"/>
    </location>
</feature>
<evidence type="ECO:0000313" key="9">
    <source>
        <dbReference type="Proteomes" id="UP000827284"/>
    </source>
</evidence>
<comment type="caution">
    <text evidence="8">The sequence shown here is derived from an EMBL/GenBank/DDBJ whole genome shotgun (WGS) entry which is preliminary data.</text>
</comment>
<dbReference type="Gene3D" id="1.10.472.10">
    <property type="entry name" value="Cyclin-like"/>
    <property type="match status" value="2"/>
</dbReference>
<dbReference type="OrthoDB" id="5590282at2759"/>
<keyword evidence="1" id="KW-0132">Cell division</keyword>
<dbReference type="GO" id="GO:0051301">
    <property type="term" value="P:cell division"/>
    <property type="evidence" value="ECO:0007669"/>
    <property type="project" value="UniProtKB-KW"/>
</dbReference>
<feature type="domain" description="Cyclin-like" evidence="6">
    <location>
        <begin position="432"/>
        <end position="513"/>
    </location>
</feature>
<feature type="domain" description="Cyclin-like" evidence="6">
    <location>
        <begin position="335"/>
        <end position="419"/>
    </location>
</feature>
<sequence length="550" mass="61680">MAQPLTRVQSNRAQELENVAAPTNTQKPSVFVRRSTDVLKSSNVVPASNTGTATRRMALGDATNRSSAVNTAPPVKGKENAGVRRAPLTKSRVVLSTTAAAAPAAPAPSKRPSATEDAVAPILGKRTHAQVSGTSQVPPTASKSQVRATGPPPSEADAPVVRLRREVTDIKPVSASTKEAGPPPVARKTALRDIPLNNLDARSTVTKLDFGKIEFQKLDVPAVRERSSIKIPRTKQETARSLANLTPDRPVPVTLTNSEAALRHEEEVNQRRPVPEEVAQWDDIDKEDKDPLMVSEYVTDIFQYMLELECKTMPDPNYMENQKHLAWKMRYVLIDWMSEVHYKFRLLPETLYLAVNLMDRFLSSRTVASAKFQLVGVTALFVAAKYEEVMAPSIYNFAFMADEGFKDYEILSAERFMLQALDFQICYPSPMNFLRRISKADNYDIHSRTVAKYLMEVPLMDHAFLECPPSVLAAASMCLARRMIGNFDWEDGLVHYSGYTQDELLPWMERIVVAVRRSRSESFVFQKYSTKLFMRASIFVREWILHLDKS</sequence>
<dbReference type="Pfam" id="PF02984">
    <property type="entry name" value="Cyclin_C"/>
    <property type="match status" value="1"/>
</dbReference>
<protein>
    <submittedName>
        <fullName evidence="8">G2/mitotic-specific cyclin 2</fullName>
    </submittedName>
</protein>
<dbReference type="FunFam" id="1.10.472.10:FF:000001">
    <property type="entry name" value="G2/mitotic-specific cyclin"/>
    <property type="match status" value="1"/>
</dbReference>
<feature type="compositionally biased region" description="Polar residues" evidence="5">
    <location>
        <begin position="43"/>
        <end position="53"/>
    </location>
</feature>
<dbReference type="InterPro" id="IPR006671">
    <property type="entry name" value="Cyclin_N"/>
</dbReference>
<dbReference type="Pfam" id="PF00134">
    <property type="entry name" value="Cyclin_N"/>
    <property type="match status" value="1"/>
</dbReference>
<keyword evidence="3" id="KW-0131">Cell cycle</keyword>
<keyword evidence="2 4" id="KW-0195">Cyclin</keyword>
<feature type="compositionally biased region" description="Polar residues" evidence="5">
    <location>
        <begin position="1"/>
        <end position="13"/>
    </location>
</feature>
<feature type="region of interest" description="Disordered" evidence="5">
    <location>
        <begin position="43"/>
        <end position="159"/>
    </location>
</feature>
<evidence type="ECO:0000256" key="3">
    <source>
        <dbReference type="ARBA" id="ARBA00023306"/>
    </source>
</evidence>
<dbReference type="CDD" id="cd20568">
    <property type="entry name" value="CYCLIN_CLBs_yeast_rpt1"/>
    <property type="match status" value="1"/>
</dbReference>
<dbReference type="PIRSF" id="PIRSF001771">
    <property type="entry name" value="Cyclin_A_B_D_E"/>
    <property type="match status" value="1"/>
</dbReference>
<gene>
    <name evidence="8" type="ORF">EMPS_03698</name>
</gene>
<dbReference type="InterPro" id="IPR039361">
    <property type="entry name" value="Cyclin"/>
</dbReference>
<dbReference type="SUPFAM" id="SSF47954">
    <property type="entry name" value="Cyclin-like"/>
    <property type="match status" value="2"/>
</dbReference>
<comment type="similarity">
    <text evidence="4">Belongs to the cyclin family.</text>
</comment>
<reference evidence="8" key="2">
    <citation type="journal article" date="2022" name="Microbiol. Resour. Announc.">
        <title>Whole-Genome Sequence of Entomortierella parvispora E1425, a Mucoromycotan Fungus Associated with Burkholderiaceae-Related Endosymbiotic Bacteria.</title>
        <authorList>
            <person name="Herlambang A."/>
            <person name="Guo Y."/>
            <person name="Takashima Y."/>
            <person name="Narisawa K."/>
            <person name="Ohta H."/>
            <person name="Nishizawa T."/>
        </authorList>
    </citation>
    <scope>NUCLEOTIDE SEQUENCE</scope>
    <source>
        <strain evidence="8">E1425</strain>
    </source>
</reference>
<evidence type="ECO:0000259" key="7">
    <source>
        <dbReference type="SMART" id="SM01332"/>
    </source>
</evidence>
<dbReference type="AlphaFoldDB" id="A0A9P3LUS4"/>
<dbReference type="GO" id="GO:0016538">
    <property type="term" value="F:cyclin-dependent protein serine/threonine kinase regulator activity"/>
    <property type="evidence" value="ECO:0007669"/>
    <property type="project" value="InterPro"/>
</dbReference>
<dbReference type="CDD" id="cd20512">
    <property type="entry name" value="CYCLIN_CLBs_yeast_rpt2"/>
    <property type="match status" value="1"/>
</dbReference>
<evidence type="ECO:0000256" key="4">
    <source>
        <dbReference type="RuleBase" id="RU000383"/>
    </source>
</evidence>
<dbReference type="InterPro" id="IPR013763">
    <property type="entry name" value="Cyclin-like_dom"/>
</dbReference>
<reference evidence="8" key="1">
    <citation type="submission" date="2021-11" db="EMBL/GenBank/DDBJ databases">
        <authorList>
            <person name="Herlambang A."/>
            <person name="Guo Y."/>
            <person name="Takashima Y."/>
            <person name="Nishizawa T."/>
        </authorList>
    </citation>
    <scope>NUCLEOTIDE SEQUENCE</scope>
    <source>
        <strain evidence="8">E1425</strain>
    </source>
</reference>
<feature type="domain" description="Cyclin C-terminal" evidence="7">
    <location>
        <begin position="428"/>
        <end position="542"/>
    </location>
</feature>
<dbReference type="InterPro" id="IPR004367">
    <property type="entry name" value="Cyclin_C-dom"/>
</dbReference>
<dbReference type="SMART" id="SM01332">
    <property type="entry name" value="Cyclin_C"/>
    <property type="match status" value="1"/>
</dbReference>
<organism evidence="8 9">
    <name type="scientific">Entomortierella parvispora</name>
    <dbReference type="NCBI Taxonomy" id="205924"/>
    <lineage>
        <taxon>Eukaryota</taxon>
        <taxon>Fungi</taxon>
        <taxon>Fungi incertae sedis</taxon>
        <taxon>Mucoromycota</taxon>
        <taxon>Mortierellomycotina</taxon>
        <taxon>Mortierellomycetes</taxon>
        <taxon>Mortierellales</taxon>
        <taxon>Mortierellaceae</taxon>
        <taxon>Entomortierella</taxon>
    </lineage>
</organism>
<proteinExistence type="inferred from homology"/>
<feature type="compositionally biased region" description="Low complexity" evidence="5">
    <location>
        <begin position="99"/>
        <end position="108"/>
    </location>
</feature>
<evidence type="ECO:0000256" key="1">
    <source>
        <dbReference type="ARBA" id="ARBA00022618"/>
    </source>
</evidence>
<dbReference type="InterPro" id="IPR048258">
    <property type="entry name" value="Cyclins_cyclin-box"/>
</dbReference>
<dbReference type="InterPro" id="IPR036915">
    <property type="entry name" value="Cyclin-like_sf"/>
</dbReference>
<accession>A0A9P3LUS4</accession>
<feature type="compositionally biased region" description="Polar residues" evidence="5">
    <location>
        <begin position="129"/>
        <end position="147"/>
    </location>
</feature>
<dbReference type="EMBL" id="BQFW01000005">
    <property type="protein sequence ID" value="GJJ71348.1"/>
    <property type="molecule type" value="Genomic_DNA"/>
</dbReference>